<organism evidence="1 2">
    <name type="scientific">Pseudoalteromonas prydzensis</name>
    <dbReference type="NCBI Taxonomy" id="182141"/>
    <lineage>
        <taxon>Bacteria</taxon>
        <taxon>Pseudomonadati</taxon>
        <taxon>Pseudomonadota</taxon>
        <taxon>Gammaproteobacteria</taxon>
        <taxon>Alteromonadales</taxon>
        <taxon>Pseudoalteromonadaceae</taxon>
        <taxon>Pseudoalteromonas</taxon>
    </lineage>
</organism>
<evidence type="ECO:0000313" key="1">
    <source>
        <dbReference type="EMBL" id="MBE0456312.1"/>
    </source>
</evidence>
<name>A0ABR9FHL2_9GAMM</name>
<proteinExistence type="predicted"/>
<gene>
    <name evidence="1" type="ORF">EI167_02395</name>
</gene>
<dbReference type="RefSeq" id="WP_192540577.1">
    <property type="nucleotide sequence ID" value="NZ_JBQDLW010000104.1"/>
</dbReference>
<accession>A0ABR9FHL2</accession>
<reference evidence="1 2" key="1">
    <citation type="submission" date="2020-07" db="EMBL/GenBank/DDBJ databases">
        <title>Halophilic bacteria isolated from french cheeses.</title>
        <authorList>
            <person name="Kothe C.I."/>
            <person name="Farah-Kraiem B."/>
            <person name="Renault P."/>
            <person name="Dridi B."/>
        </authorList>
    </citation>
    <scope>NUCLEOTIDE SEQUENCE [LARGE SCALE GENOMIC DNA]</scope>
    <source>
        <strain evidence="1 2">FME14</strain>
    </source>
</reference>
<keyword evidence="2" id="KW-1185">Reference proteome</keyword>
<evidence type="ECO:0000313" key="2">
    <source>
        <dbReference type="Proteomes" id="UP000707245"/>
    </source>
</evidence>
<comment type="caution">
    <text evidence="1">The sequence shown here is derived from an EMBL/GenBank/DDBJ whole genome shotgun (WGS) entry which is preliminary data.</text>
</comment>
<dbReference type="Proteomes" id="UP000707245">
    <property type="component" value="Unassembled WGS sequence"/>
</dbReference>
<dbReference type="EMBL" id="RRZA01000004">
    <property type="protein sequence ID" value="MBE0456312.1"/>
    <property type="molecule type" value="Genomic_DNA"/>
</dbReference>
<protein>
    <submittedName>
        <fullName evidence="1">Uncharacterized protein</fullName>
    </submittedName>
</protein>
<sequence length="98" mass="11060">MESMIPVNFLDKAERTFNDLGSNVQVRSNSYSRFYNTEGRLVKKSDIAKVQNAGCITLFTLSDNAINITVHPANRSIVFERAKSIFKEAQVVEIDMQS</sequence>